<name>A0A167NX25_PHYB8</name>
<proteinExistence type="predicted"/>
<organism evidence="1 2">
    <name type="scientific">Phycomyces blakesleeanus (strain ATCC 8743b / DSM 1359 / FGSC 10004 / NBRC 33097 / NRRL 1555)</name>
    <dbReference type="NCBI Taxonomy" id="763407"/>
    <lineage>
        <taxon>Eukaryota</taxon>
        <taxon>Fungi</taxon>
        <taxon>Fungi incertae sedis</taxon>
        <taxon>Mucoromycota</taxon>
        <taxon>Mucoromycotina</taxon>
        <taxon>Mucoromycetes</taxon>
        <taxon>Mucorales</taxon>
        <taxon>Phycomycetaceae</taxon>
        <taxon>Phycomyces</taxon>
    </lineage>
</organism>
<dbReference type="InParanoid" id="A0A167NX25"/>
<dbReference type="EMBL" id="KV440975">
    <property type="protein sequence ID" value="OAD76796.1"/>
    <property type="molecule type" value="Genomic_DNA"/>
</dbReference>
<dbReference type="AlphaFoldDB" id="A0A167NX25"/>
<evidence type="ECO:0000313" key="2">
    <source>
        <dbReference type="Proteomes" id="UP000077315"/>
    </source>
</evidence>
<dbReference type="Proteomes" id="UP000077315">
    <property type="component" value="Unassembled WGS sequence"/>
</dbReference>
<keyword evidence="2" id="KW-1185">Reference proteome</keyword>
<reference evidence="2" key="1">
    <citation type="submission" date="2015-06" db="EMBL/GenBank/DDBJ databases">
        <title>Expansion of signal transduction pathways in fungi by whole-genome duplication.</title>
        <authorList>
            <consortium name="DOE Joint Genome Institute"/>
            <person name="Corrochano L.M."/>
            <person name="Kuo A."/>
            <person name="Marcet-Houben M."/>
            <person name="Polaino S."/>
            <person name="Salamov A."/>
            <person name="Villalobos J.M."/>
            <person name="Alvarez M.I."/>
            <person name="Avalos J."/>
            <person name="Benito E.P."/>
            <person name="Benoit I."/>
            <person name="Burger G."/>
            <person name="Camino L.P."/>
            <person name="Canovas D."/>
            <person name="Cerda-Olmedo E."/>
            <person name="Cheng J.-F."/>
            <person name="Dominguez A."/>
            <person name="Elias M."/>
            <person name="Eslava A.P."/>
            <person name="Glaser F."/>
            <person name="Grimwood J."/>
            <person name="Gutierrez G."/>
            <person name="Heitman J."/>
            <person name="Henrissat B."/>
            <person name="Iturriaga E.A."/>
            <person name="Lang B.F."/>
            <person name="Lavin J.L."/>
            <person name="Lee S."/>
            <person name="Li W."/>
            <person name="Lindquist E."/>
            <person name="Lopez-Garcia S."/>
            <person name="Luque E.M."/>
            <person name="Marcos A.T."/>
            <person name="Martin J."/>
            <person name="McCluskey K."/>
            <person name="Medina H.R."/>
            <person name="Miralles-Duran A."/>
            <person name="Miyazaki A."/>
            <person name="Munoz-Torres E."/>
            <person name="Oguiza J.A."/>
            <person name="Ohm R."/>
            <person name="Olmedo M."/>
            <person name="Orejas M."/>
            <person name="Ortiz-Castellanos L."/>
            <person name="Pisabarro A.G."/>
            <person name="Rodriguez-Romero J."/>
            <person name="Ruiz-Herrera J."/>
            <person name="Ruiz-Vazquez R."/>
            <person name="Sanz C."/>
            <person name="Schackwitz W."/>
            <person name="Schmutz J."/>
            <person name="Shahriari M."/>
            <person name="Shelest E."/>
            <person name="Silva-Franco F."/>
            <person name="Soanes D."/>
            <person name="Syed K."/>
            <person name="Tagua V.G."/>
            <person name="Talbot N.J."/>
            <person name="Thon M."/>
            <person name="De vries R.P."/>
            <person name="Wiebenga A."/>
            <person name="Yadav J.S."/>
            <person name="Braun E.L."/>
            <person name="Baker S."/>
            <person name="Garre V."/>
            <person name="Horwitz B."/>
            <person name="Torres-Martinez S."/>
            <person name="Idnurm A."/>
            <person name="Herrera-Estrella A."/>
            <person name="Gabaldon T."/>
            <person name="Grigoriev I.V."/>
        </authorList>
    </citation>
    <scope>NUCLEOTIDE SEQUENCE [LARGE SCALE GENOMIC DNA]</scope>
    <source>
        <strain evidence="2">NRRL 1555(-)</strain>
    </source>
</reference>
<evidence type="ECO:0000313" key="1">
    <source>
        <dbReference type="EMBL" id="OAD76796.1"/>
    </source>
</evidence>
<dbReference type="RefSeq" id="XP_018294836.1">
    <property type="nucleotide sequence ID" value="XM_018430777.1"/>
</dbReference>
<protein>
    <submittedName>
        <fullName evidence="1">Uncharacterized protein</fullName>
    </submittedName>
</protein>
<gene>
    <name evidence="1" type="ORF">PHYBLDRAFT_142302</name>
</gene>
<dbReference type="VEuPathDB" id="FungiDB:PHYBLDRAFT_142302"/>
<sequence length="77" mass="8815">MKTHPRRGFWLSSKNDVQSNSSVHSTVATERSFTSCSCTSVQSRFAFEHKYFLNPTQLSVSVPSRLAFEHKYFLSLP</sequence>
<accession>A0A167NX25</accession>
<dbReference type="GeneID" id="28991683"/>